<comment type="caution">
    <text evidence="3">The sequence shown here is derived from an EMBL/GenBank/DDBJ whole genome shotgun (WGS) entry which is preliminary data.</text>
</comment>
<dbReference type="PANTHER" id="PTHR37525:SF1">
    <property type="entry name" value="UPF0175 PROTEIN SSL1255"/>
    <property type="match status" value="1"/>
</dbReference>
<dbReference type="InterPro" id="IPR005368">
    <property type="entry name" value="UPF0175"/>
</dbReference>
<dbReference type="Proteomes" id="UP000278475">
    <property type="component" value="Unassembled WGS sequence"/>
</dbReference>
<dbReference type="AlphaFoldDB" id="A0A497EXW0"/>
<proteinExistence type="inferred from homology"/>
<organism evidence="3 4">
    <name type="scientific">Thermoproteota archaeon</name>
    <dbReference type="NCBI Taxonomy" id="2056631"/>
    <lineage>
        <taxon>Archaea</taxon>
        <taxon>Thermoproteota</taxon>
    </lineage>
</organism>
<reference evidence="4 5" key="1">
    <citation type="submission" date="2018-06" db="EMBL/GenBank/DDBJ databases">
        <title>Extensive metabolic versatility and redundancy in microbially diverse, dynamic hydrothermal sediments.</title>
        <authorList>
            <person name="Dombrowski N."/>
            <person name="Teske A."/>
            <person name="Baker B.J."/>
        </authorList>
    </citation>
    <scope>NUCLEOTIDE SEQUENCE [LARGE SCALE GENOMIC DNA]</scope>
    <source>
        <strain evidence="3">B34_G17</strain>
        <strain evidence="2">B66_G16</strain>
    </source>
</reference>
<dbReference type="EMBL" id="QMQX01000071">
    <property type="protein sequence ID" value="RLE52045.1"/>
    <property type="molecule type" value="Genomic_DNA"/>
</dbReference>
<protein>
    <submittedName>
        <fullName evidence="3">Uncharacterized protein</fullName>
    </submittedName>
</protein>
<dbReference type="InterPro" id="IPR052264">
    <property type="entry name" value="UPF0175_domain"/>
</dbReference>
<gene>
    <name evidence="2" type="ORF">DRJ31_10480</name>
    <name evidence="3" type="ORF">DRJ33_04650</name>
</gene>
<sequence length="220" mass="24997">MASMSRHRIDVRELMKTMREGVSLEPRDWILLILYAAPKHVLPSEVHLQKAVFIASQYFDELRDVLEFKPYRMGAWSDELKDSLEVLEASEDVVKNDVGALKLTEKAVLQVKSLWESLPEEKRRILDNIASFICALSVDELLIYTYVVYGYEEKSDVFEKLLKKRFSLAISMLEKGVISVELAAKVAGLPLTAFVGELKRKGIKPYVAEVQDVECAGAMR</sequence>
<comment type="similarity">
    <text evidence="1">Belongs to the UPF0175 family.</text>
</comment>
<dbReference type="Proteomes" id="UP000272051">
    <property type="component" value="Unassembled WGS sequence"/>
</dbReference>
<evidence type="ECO:0000313" key="5">
    <source>
        <dbReference type="Proteomes" id="UP000278475"/>
    </source>
</evidence>
<dbReference type="PANTHER" id="PTHR37525">
    <property type="entry name" value="UPF0175 PROTEIN SSL1255"/>
    <property type="match status" value="1"/>
</dbReference>
<dbReference type="Pfam" id="PF03683">
    <property type="entry name" value="UPF0175"/>
    <property type="match status" value="1"/>
</dbReference>
<evidence type="ECO:0000313" key="4">
    <source>
        <dbReference type="Proteomes" id="UP000272051"/>
    </source>
</evidence>
<accession>A0A497EXW0</accession>
<name>A0A497EXW0_9CREN</name>
<dbReference type="EMBL" id="QMQV01000211">
    <property type="protein sequence ID" value="RLE46047.1"/>
    <property type="molecule type" value="Genomic_DNA"/>
</dbReference>
<evidence type="ECO:0000313" key="2">
    <source>
        <dbReference type="EMBL" id="RLE46047.1"/>
    </source>
</evidence>
<evidence type="ECO:0000313" key="3">
    <source>
        <dbReference type="EMBL" id="RLE52045.1"/>
    </source>
</evidence>
<evidence type="ECO:0000256" key="1">
    <source>
        <dbReference type="ARBA" id="ARBA00005651"/>
    </source>
</evidence>